<dbReference type="STRING" id="1802513.A3E46_00925"/>
<dbReference type="GO" id="GO:0006310">
    <property type="term" value="P:DNA recombination"/>
    <property type="evidence" value="ECO:0007669"/>
    <property type="project" value="UniProtKB-KW"/>
</dbReference>
<keyword evidence="3" id="KW-0175">Coiled coil</keyword>
<keyword evidence="5" id="KW-0472">Membrane</keyword>
<dbReference type="AlphaFoldDB" id="A0A1F8AXX4"/>
<keyword evidence="5" id="KW-0812">Transmembrane</keyword>
<dbReference type="EMBL" id="MGGZ01000027">
    <property type="protein sequence ID" value="OGM56602.1"/>
    <property type="molecule type" value="Genomic_DNA"/>
</dbReference>
<sequence length="329" mass="37406">MDPLVTLIIVIAALVIVAVFINRKLSEIKDAQKPSEELLEIIKMLQTGSKEDRKVLLDSLQRNTQALNERLDTAARVISQVQKNVGEMSEIGRGMKDLQEFLRSPKLRGNIGEHILKELLTQFLPKQSFNLQYTFKSGDKVDAAIKTSAGIIPIDSKFPMENFRKMLGAQTDSEKKVFEKEFERDVRTHIDDISRKYILTEEGTIDYALMYVPSEAVYYDVVNNPRLFEYAGEKRVLPVSPTTFYAYLRAILMSFEGQKIEAKTREILASLRAIQKDYSKVDDNLTTLQRHLNNAYNMMNSVATSFARLGQKIVSTKALGPAEKSKEQE</sequence>
<proteinExistence type="inferred from homology"/>
<dbReference type="InterPro" id="IPR003798">
    <property type="entry name" value="DNA_recombination_RmuC"/>
</dbReference>
<dbReference type="Proteomes" id="UP000178313">
    <property type="component" value="Unassembled WGS sequence"/>
</dbReference>
<reference evidence="6 7" key="1">
    <citation type="journal article" date="2016" name="Nat. Commun.">
        <title>Thousands of microbial genomes shed light on interconnected biogeochemical processes in an aquifer system.</title>
        <authorList>
            <person name="Anantharaman K."/>
            <person name="Brown C.T."/>
            <person name="Hug L.A."/>
            <person name="Sharon I."/>
            <person name="Castelle C.J."/>
            <person name="Probst A.J."/>
            <person name="Thomas B.C."/>
            <person name="Singh A."/>
            <person name="Wilkins M.J."/>
            <person name="Karaoz U."/>
            <person name="Brodie E.L."/>
            <person name="Williams K.H."/>
            <person name="Hubbard S.S."/>
            <person name="Banfield J.F."/>
        </authorList>
    </citation>
    <scope>NUCLEOTIDE SEQUENCE [LARGE SCALE GENOMIC DNA]</scope>
</reference>
<evidence type="ECO:0000256" key="1">
    <source>
        <dbReference type="ARBA" id="ARBA00003416"/>
    </source>
</evidence>
<gene>
    <name evidence="6" type="ORF">A3E46_00925</name>
</gene>
<evidence type="ECO:0000256" key="4">
    <source>
        <dbReference type="ARBA" id="ARBA00023172"/>
    </source>
</evidence>
<accession>A0A1F8AXX4</accession>
<keyword evidence="4" id="KW-0233">DNA recombination</keyword>
<dbReference type="Pfam" id="PF02646">
    <property type="entry name" value="RmuC"/>
    <property type="match status" value="1"/>
</dbReference>
<organism evidence="6 7">
    <name type="scientific">Candidatus Woesebacteria bacterium RIFCSPHIGHO2_12_FULL_46_16</name>
    <dbReference type="NCBI Taxonomy" id="1802513"/>
    <lineage>
        <taxon>Bacteria</taxon>
        <taxon>Candidatus Woeseibacteriota</taxon>
    </lineage>
</organism>
<evidence type="ECO:0000313" key="6">
    <source>
        <dbReference type="EMBL" id="OGM56602.1"/>
    </source>
</evidence>
<dbReference type="PANTHER" id="PTHR30563:SF0">
    <property type="entry name" value="DNA RECOMBINATION PROTEIN RMUC"/>
    <property type="match status" value="1"/>
</dbReference>
<dbReference type="PANTHER" id="PTHR30563">
    <property type="entry name" value="DNA RECOMBINATION PROTEIN RMUC"/>
    <property type="match status" value="1"/>
</dbReference>
<feature type="transmembrane region" description="Helical" evidence="5">
    <location>
        <begin position="6"/>
        <end position="23"/>
    </location>
</feature>
<evidence type="ECO:0000313" key="7">
    <source>
        <dbReference type="Proteomes" id="UP000178313"/>
    </source>
</evidence>
<evidence type="ECO:0000256" key="5">
    <source>
        <dbReference type="SAM" id="Phobius"/>
    </source>
</evidence>
<keyword evidence="5" id="KW-1133">Transmembrane helix</keyword>
<comment type="caution">
    <text evidence="6">The sequence shown here is derived from an EMBL/GenBank/DDBJ whole genome shotgun (WGS) entry which is preliminary data.</text>
</comment>
<name>A0A1F8AXX4_9BACT</name>
<comment type="function">
    <text evidence="1">Involved in DNA recombination.</text>
</comment>
<evidence type="ECO:0000256" key="3">
    <source>
        <dbReference type="ARBA" id="ARBA00023054"/>
    </source>
</evidence>
<protein>
    <recommendedName>
        <fullName evidence="8">DNA recombination protein RmuC</fullName>
    </recommendedName>
</protein>
<evidence type="ECO:0000256" key="2">
    <source>
        <dbReference type="ARBA" id="ARBA00009840"/>
    </source>
</evidence>
<evidence type="ECO:0008006" key="8">
    <source>
        <dbReference type="Google" id="ProtNLM"/>
    </source>
</evidence>
<comment type="similarity">
    <text evidence="2">Belongs to the RmuC family.</text>
</comment>